<name>A0A9D6V4X6_9BACT</name>
<comment type="caution">
    <text evidence="2">The sequence shown here is derived from an EMBL/GenBank/DDBJ whole genome shotgun (WGS) entry which is preliminary data.</text>
</comment>
<feature type="domain" description="Methyltransferase type 11" evidence="1">
    <location>
        <begin position="42"/>
        <end position="134"/>
    </location>
</feature>
<keyword evidence="2" id="KW-0489">Methyltransferase</keyword>
<dbReference type="Proteomes" id="UP000807825">
    <property type="component" value="Unassembled WGS sequence"/>
</dbReference>
<accession>A0A9D6V4X6</accession>
<evidence type="ECO:0000313" key="3">
    <source>
        <dbReference type="Proteomes" id="UP000807825"/>
    </source>
</evidence>
<dbReference type="Gene3D" id="3.40.50.150">
    <property type="entry name" value="Vaccinia Virus protein VP39"/>
    <property type="match status" value="1"/>
</dbReference>
<protein>
    <submittedName>
        <fullName evidence="2">Class I SAM-dependent methyltransferase</fullName>
    </submittedName>
</protein>
<evidence type="ECO:0000313" key="2">
    <source>
        <dbReference type="EMBL" id="MBI5250720.1"/>
    </source>
</evidence>
<keyword evidence="2" id="KW-0808">Transferase</keyword>
<dbReference type="SUPFAM" id="SSF53335">
    <property type="entry name" value="S-adenosyl-L-methionine-dependent methyltransferases"/>
    <property type="match status" value="1"/>
</dbReference>
<dbReference type="PANTHER" id="PTHR43464:SF94">
    <property type="entry name" value="MALONYL-[ACYL-CARRIER PROTEIN] O-METHYLTRANSFERASE"/>
    <property type="match status" value="1"/>
</dbReference>
<sequence length="251" mass="28560">MEAHEYQTLFEMESSFWWFRALHLTLLDAMRQLGVDSRAMVLDAGCGTGQNLSNVHEGLSPNIYGFDVSQDASHFWKKRSLDRVCLASVNEIPFQSDTFDVVMSVDVLECGAVFPEKAYSEMLRVLKPGGHVIMIVPAYDWLMTPEHHKAVGAVRRYSRSSLQALLTQPQAKIVRMTHFFGLLLPLVAVYRLALRYFGNKHNEIPRSELKPVHPLVNSLLFNVVNLERLYVRKHRMPFGSSIMAVVRKAGE</sequence>
<gene>
    <name evidence="2" type="ORF">HY912_14615</name>
</gene>
<dbReference type="CDD" id="cd02440">
    <property type="entry name" value="AdoMet_MTases"/>
    <property type="match status" value="1"/>
</dbReference>
<evidence type="ECO:0000259" key="1">
    <source>
        <dbReference type="Pfam" id="PF08241"/>
    </source>
</evidence>
<organism evidence="2 3">
    <name type="scientific">Desulfomonile tiedjei</name>
    <dbReference type="NCBI Taxonomy" id="2358"/>
    <lineage>
        <taxon>Bacteria</taxon>
        <taxon>Pseudomonadati</taxon>
        <taxon>Thermodesulfobacteriota</taxon>
        <taxon>Desulfomonilia</taxon>
        <taxon>Desulfomonilales</taxon>
        <taxon>Desulfomonilaceae</taxon>
        <taxon>Desulfomonile</taxon>
    </lineage>
</organism>
<dbReference type="Pfam" id="PF08241">
    <property type="entry name" value="Methyltransf_11"/>
    <property type="match status" value="1"/>
</dbReference>
<dbReference type="InterPro" id="IPR013216">
    <property type="entry name" value="Methyltransf_11"/>
</dbReference>
<reference evidence="2" key="1">
    <citation type="submission" date="2020-07" db="EMBL/GenBank/DDBJ databases">
        <title>Huge and variable diversity of episymbiotic CPR bacteria and DPANN archaea in groundwater ecosystems.</title>
        <authorList>
            <person name="He C.Y."/>
            <person name="Keren R."/>
            <person name="Whittaker M."/>
            <person name="Farag I.F."/>
            <person name="Doudna J."/>
            <person name="Cate J.H.D."/>
            <person name="Banfield J.F."/>
        </authorList>
    </citation>
    <scope>NUCLEOTIDE SEQUENCE</scope>
    <source>
        <strain evidence="2">NC_groundwater_1664_Pr3_B-0.1um_52_9</strain>
    </source>
</reference>
<dbReference type="GO" id="GO:0032259">
    <property type="term" value="P:methylation"/>
    <property type="evidence" value="ECO:0007669"/>
    <property type="project" value="UniProtKB-KW"/>
</dbReference>
<dbReference type="InterPro" id="IPR029063">
    <property type="entry name" value="SAM-dependent_MTases_sf"/>
</dbReference>
<dbReference type="AlphaFoldDB" id="A0A9D6V4X6"/>
<dbReference type="GO" id="GO:0008757">
    <property type="term" value="F:S-adenosylmethionine-dependent methyltransferase activity"/>
    <property type="evidence" value="ECO:0007669"/>
    <property type="project" value="InterPro"/>
</dbReference>
<dbReference type="EMBL" id="JACRDE010000382">
    <property type="protein sequence ID" value="MBI5250720.1"/>
    <property type="molecule type" value="Genomic_DNA"/>
</dbReference>
<proteinExistence type="predicted"/>
<dbReference type="PANTHER" id="PTHR43464">
    <property type="entry name" value="METHYLTRANSFERASE"/>
    <property type="match status" value="1"/>
</dbReference>